<name>A0ABP0CSR7_9PEZI</name>
<feature type="compositionally biased region" description="Polar residues" evidence="2">
    <location>
        <begin position="278"/>
        <end position="291"/>
    </location>
</feature>
<evidence type="ECO:0000313" key="4">
    <source>
        <dbReference type="Proteomes" id="UP001642482"/>
    </source>
</evidence>
<dbReference type="InterPro" id="IPR021858">
    <property type="entry name" value="Fun_TF"/>
</dbReference>
<reference evidence="3 4" key="1">
    <citation type="submission" date="2024-01" db="EMBL/GenBank/DDBJ databases">
        <authorList>
            <person name="Allen C."/>
            <person name="Tagirdzhanova G."/>
        </authorList>
    </citation>
    <scope>NUCLEOTIDE SEQUENCE [LARGE SCALE GENOMIC DNA]</scope>
</reference>
<dbReference type="PANTHER" id="PTHR37540:SF9">
    <property type="entry name" value="ZN(2)-C6 FUNGAL-TYPE DOMAIN-CONTAINING PROTEIN"/>
    <property type="match status" value="1"/>
</dbReference>
<keyword evidence="4" id="KW-1185">Reference proteome</keyword>
<sequence>MLIHTFGEVLYHLKGTFDGVPDHDNPFLEHYVPWCVQSPLLVHTSLYISAQPLAERHFLDETTTMRIKVNAIHVLNEYLRSVDTAICTGDEAMGAVAQFISIEFYYGTPAAMLAHLHGLRQMVQLRGGFPHSRVGALVTKVALVGDCIIAISLEVEPILQMSTTFPYAYDEPPPPTFNLSYSTPLLAPRLPFSTCISSLGLHPATAWLLDEMAFLINVVLNLPVDSDGQGSQAVQQELAKLRATAAWTLARIEELPVDSPDSAVIVAEDVHNEEAKTPPSTSKTGAEAQQVNPSNNSSPNSDSPSNTQPKPHSLLPRYPKFSSSDSVSSPSPRPPPSDSSTSTALRPQHPPAGPLYTAVRLTACLYTRAILERKPFSQVCSDEDALAILAASWRVPLDRWRGVVGIFIFVMVALVPTLHQRSDLPASAGSGGIRSHIHTRFAKSILQIGLMNVSLVDWPACREMVSRSLRLQRWLREGEAVAM</sequence>
<evidence type="ECO:0008006" key="5">
    <source>
        <dbReference type="Google" id="ProtNLM"/>
    </source>
</evidence>
<protein>
    <recommendedName>
        <fullName evidence="5">C6 zinc finger domain containing protein</fullName>
    </recommendedName>
</protein>
<accession>A0ABP0CSR7</accession>
<keyword evidence="1" id="KW-0539">Nucleus</keyword>
<proteinExistence type="predicted"/>
<feature type="region of interest" description="Disordered" evidence="2">
    <location>
        <begin position="272"/>
        <end position="352"/>
    </location>
</feature>
<dbReference type="PANTHER" id="PTHR37540">
    <property type="entry name" value="TRANSCRIPTION FACTOR (ACR-2), PUTATIVE-RELATED-RELATED"/>
    <property type="match status" value="1"/>
</dbReference>
<dbReference type="Pfam" id="PF11951">
    <property type="entry name" value="Fungal_trans_2"/>
    <property type="match status" value="1"/>
</dbReference>
<dbReference type="Proteomes" id="UP001642482">
    <property type="component" value="Unassembled WGS sequence"/>
</dbReference>
<evidence type="ECO:0000256" key="1">
    <source>
        <dbReference type="ARBA" id="ARBA00023242"/>
    </source>
</evidence>
<feature type="compositionally biased region" description="Low complexity" evidence="2">
    <location>
        <begin position="292"/>
        <end position="306"/>
    </location>
</feature>
<dbReference type="EMBL" id="CAWUHD010000131">
    <property type="protein sequence ID" value="CAK7234224.1"/>
    <property type="molecule type" value="Genomic_DNA"/>
</dbReference>
<evidence type="ECO:0000313" key="3">
    <source>
        <dbReference type="EMBL" id="CAK7234224.1"/>
    </source>
</evidence>
<gene>
    <name evidence="3" type="ORF">SEUCBS140593_008869</name>
</gene>
<comment type="caution">
    <text evidence="3">The sequence shown here is derived from an EMBL/GenBank/DDBJ whole genome shotgun (WGS) entry which is preliminary data.</text>
</comment>
<organism evidence="3 4">
    <name type="scientific">Sporothrix eucalyptigena</name>
    <dbReference type="NCBI Taxonomy" id="1812306"/>
    <lineage>
        <taxon>Eukaryota</taxon>
        <taxon>Fungi</taxon>
        <taxon>Dikarya</taxon>
        <taxon>Ascomycota</taxon>
        <taxon>Pezizomycotina</taxon>
        <taxon>Sordariomycetes</taxon>
        <taxon>Sordariomycetidae</taxon>
        <taxon>Ophiostomatales</taxon>
        <taxon>Ophiostomataceae</taxon>
        <taxon>Sporothrix</taxon>
    </lineage>
</organism>
<evidence type="ECO:0000256" key="2">
    <source>
        <dbReference type="SAM" id="MobiDB-lite"/>
    </source>
</evidence>